<sequence length="68" mass="8176">MYRHLHGEKFTTHRKSVPCFAGHCRSVRRIPRHDVCRRERSARVLDIRGSVLRHLGCVRRDVFNRFHP</sequence>
<name>A0A182JM25_ANOAO</name>
<protein>
    <submittedName>
        <fullName evidence="1">Uncharacterized protein</fullName>
    </submittedName>
</protein>
<proteinExistence type="predicted"/>
<organism evidence="1">
    <name type="scientific">Anopheles atroparvus</name>
    <name type="common">European mosquito</name>
    <dbReference type="NCBI Taxonomy" id="41427"/>
    <lineage>
        <taxon>Eukaryota</taxon>
        <taxon>Metazoa</taxon>
        <taxon>Ecdysozoa</taxon>
        <taxon>Arthropoda</taxon>
        <taxon>Hexapoda</taxon>
        <taxon>Insecta</taxon>
        <taxon>Pterygota</taxon>
        <taxon>Neoptera</taxon>
        <taxon>Endopterygota</taxon>
        <taxon>Diptera</taxon>
        <taxon>Nematocera</taxon>
        <taxon>Culicoidea</taxon>
        <taxon>Culicidae</taxon>
        <taxon>Anophelinae</taxon>
        <taxon>Anopheles</taxon>
    </lineage>
</organism>
<accession>A0A182JM25</accession>
<dbReference type="VEuPathDB" id="VectorBase:AATE020598"/>
<dbReference type="AlphaFoldDB" id="A0A182JM25"/>
<reference evidence="1" key="1">
    <citation type="submission" date="2022-08" db="UniProtKB">
        <authorList>
            <consortium name="EnsemblMetazoa"/>
        </authorList>
    </citation>
    <scope>IDENTIFICATION</scope>
    <source>
        <strain evidence="1">EBRO</strain>
    </source>
</reference>
<dbReference type="EnsemblMetazoa" id="AATE020598-RA">
    <property type="protein sequence ID" value="AATE020598-PA.1"/>
    <property type="gene ID" value="AATE020598"/>
</dbReference>
<evidence type="ECO:0000313" key="1">
    <source>
        <dbReference type="EnsemblMetazoa" id="AATE020598-PA.1"/>
    </source>
</evidence>